<protein>
    <recommendedName>
        <fullName evidence="3">Glycosyl transferase family 1</fullName>
    </recommendedName>
</protein>
<dbReference type="SUPFAM" id="SSF53756">
    <property type="entry name" value="UDP-Glycosyltransferase/glycogen phosphorylase"/>
    <property type="match status" value="1"/>
</dbReference>
<evidence type="ECO:0000313" key="1">
    <source>
        <dbReference type="EMBL" id="KFL31363.1"/>
    </source>
</evidence>
<name>A0A087M3B0_9HYPH</name>
<organism evidence="1 2">
    <name type="scientific">Devosia riboflavina</name>
    <dbReference type="NCBI Taxonomy" id="46914"/>
    <lineage>
        <taxon>Bacteria</taxon>
        <taxon>Pseudomonadati</taxon>
        <taxon>Pseudomonadota</taxon>
        <taxon>Alphaproteobacteria</taxon>
        <taxon>Hyphomicrobiales</taxon>
        <taxon>Devosiaceae</taxon>
        <taxon>Devosia</taxon>
    </lineage>
</organism>
<proteinExistence type="predicted"/>
<gene>
    <name evidence="1" type="ORF">JP75_10830</name>
</gene>
<dbReference type="STRING" id="46914.JP75_10830"/>
<dbReference type="AlphaFoldDB" id="A0A087M3B0"/>
<dbReference type="Gene3D" id="3.40.50.2000">
    <property type="entry name" value="Glycogen Phosphorylase B"/>
    <property type="match status" value="1"/>
</dbReference>
<accession>A0A087M3B0</accession>
<dbReference type="Proteomes" id="UP000028981">
    <property type="component" value="Unassembled WGS sequence"/>
</dbReference>
<sequence>MGDAFLPRILYLVHNLSDPAVARRLAMLRLGGAEVEIAGFRRADAPLADLPAETVVELDITHDARMLQRLLVTLKARYGAKRWAKVLTRPDVIIARNLEMLAVAEGLLSLWDEPPALVYECLDIHRLMLRQDRLGRGMRAVEQRLMRRANLLITSSPAFLERYFDEQGAPPALLIENKVFAPGHDVVGRNVALDGIDGPVRLGWFGALRCRKSLAALDGVSRAMGGRLKVTLRGRPALTEFEDFHETIEAAPHVNFGGAYRYPDDLPAIYSDVHLVWAIDFFEEGQNSAWLLPNRIYEGCLNGVVPIALAGTETAAFIERHGIGVVIPDIEQQTLQSLFAGMTPERLRELAEAVATVGKRAFRCEAEECVALVSRLAAVAGIKRETEMAA</sequence>
<evidence type="ECO:0000313" key="2">
    <source>
        <dbReference type="Proteomes" id="UP000028981"/>
    </source>
</evidence>
<comment type="caution">
    <text evidence="1">The sequence shown here is derived from an EMBL/GenBank/DDBJ whole genome shotgun (WGS) entry which is preliminary data.</text>
</comment>
<reference evidence="1 2" key="1">
    <citation type="submission" date="2014-08" db="EMBL/GenBank/DDBJ databases">
        <authorList>
            <person name="Hassan Y.I."/>
            <person name="Lepp D."/>
            <person name="Zhou T."/>
        </authorList>
    </citation>
    <scope>NUCLEOTIDE SEQUENCE [LARGE SCALE GENOMIC DNA]</scope>
    <source>
        <strain evidence="1 2">IFO13584</strain>
    </source>
</reference>
<evidence type="ECO:0008006" key="3">
    <source>
        <dbReference type="Google" id="ProtNLM"/>
    </source>
</evidence>
<dbReference type="EMBL" id="JQGC01000007">
    <property type="protein sequence ID" value="KFL31363.1"/>
    <property type="molecule type" value="Genomic_DNA"/>
</dbReference>
<keyword evidence="2" id="KW-1185">Reference proteome</keyword>